<comment type="caution">
    <text evidence="2">The sequence shown here is derived from an EMBL/GenBank/DDBJ whole genome shotgun (WGS) entry which is preliminary data.</text>
</comment>
<evidence type="ECO:0000313" key="2">
    <source>
        <dbReference type="EMBL" id="KHO63773.1"/>
    </source>
</evidence>
<evidence type="ECO:0000256" key="1">
    <source>
        <dbReference type="SAM" id="SignalP"/>
    </source>
</evidence>
<protein>
    <recommendedName>
        <fullName evidence="4">Lipoprotein</fullName>
    </recommendedName>
</protein>
<organism evidence="2 3">
    <name type="scientific">Pseudomonas flexibilis</name>
    <dbReference type="NCBI Taxonomy" id="706570"/>
    <lineage>
        <taxon>Bacteria</taxon>
        <taxon>Pseudomonadati</taxon>
        <taxon>Pseudomonadota</taxon>
        <taxon>Gammaproteobacteria</taxon>
        <taxon>Pseudomonadales</taxon>
        <taxon>Pseudomonadaceae</taxon>
        <taxon>Pseudomonas</taxon>
    </lineage>
</organism>
<name>A0A0B3BH23_9PSED</name>
<feature type="signal peptide" evidence="1">
    <location>
        <begin position="1"/>
        <end position="21"/>
    </location>
</feature>
<dbReference type="STRING" id="706570.PT85_14825"/>
<sequence>MRPVAALLGLLLGSCAAPVPPADPGQARISLRAAPADVLSAQRLDGQRLADGRYVDVAPGTHELQLRYQYDSRQGSGLFGEPRRVTCELRLRYAHFQAGRDYRFEARPLALKAQGWLYDQDGTEPLARAEVVRCGPF</sequence>
<dbReference type="AlphaFoldDB" id="A0A0B3BH23"/>
<dbReference type="PROSITE" id="PS51257">
    <property type="entry name" value="PROKAR_LIPOPROTEIN"/>
    <property type="match status" value="1"/>
</dbReference>
<keyword evidence="1" id="KW-0732">Signal</keyword>
<gene>
    <name evidence="2" type="ORF">PT85_14825</name>
</gene>
<feature type="chain" id="PRO_5002097668" description="Lipoprotein" evidence="1">
    <location>
        <begin position="22"/>
        <end position="137"/>
    </location>
</feature>
<accession>A0A0B3BH23</accession>
<evidence type="ECO:0000313" key="3">
    <source>
        <dbReference type="Proteomes" id="UP000030980"/>
    </source>
</evidence>
<dbReference type="Proteomes" id="UP000030980">
    <property type="component" value="Unassembled WGS sequence"/>
</dbReference>
<dbReference type="EMBL" id="JTAK01000006">
    <property type="protein sequence ID" value="KHO63773.1"/>
    <property type="molecule type" value="Genomic_DNA"/>
</dbReference>
<keyword evidence="3" id="KW-1185">Reference proteome</keyword>
<evidence type="ECO:0008006" key="4">
    <source>
        <dbReference type="Google" id="ProtNLM"/>
    </source>
</evidence>
<reference evidence="2 3" key="1">
    <citation type="submission" date="2014-11" db="EMBL/GenBank/DDBJ databases">
        <title>Genome sequence of Pseudomonas tuomuerensis JCM 14085.</title>
        <authorList>
            <person name="Shin S.-K."/>
            <person name="Yi H."/>
        </authorList>
    </citation>
    <scope>NUCLEOTIDE SEQUENCE [LARGE SCALE GENOMIC DNA]</scope>
    <source>
        <strain evidence="2 3">JCM 14085</strain>
    </source>
</reference>
<dbReference type="OrthoDB" id="6997359at2"/>
<proteinExistence type="predicted"/>
<dbReference type="RefSeq" id="WP_027588674.1">
    <property type="nucleotide sequence ID" value="NZ_FMUP01000004.1"/>
</dbReference>